<proteinExistence type="predicted"/>
<evidence type="ECO:0000256" key="2">
    <source>
        <dbReference type="ARBA" id="ARBA00023125"/>
    </source>
</evidence>
<dbReference type="Pfam" id="PF13411">
    <property type="entry name" value="MerR_1"/>
    <property type="match status" value="1"/>
</dbReference>
<dbReference type="Proteomes" id="UP000746471">
    <property type="component" value="Unassembled WGS sequence"/>
</dbReference>
<dbReference type="Gene3D" id="1.10.1660.10">
    <property type="match status" value="1"/>
</dbReference>
<feature type="domain" description="HTH merR-type" evidence="4">
    <location>
        <begin position="3"/>
        <end position="71"/>
    </location>
</feature>
<evidence type="ECO:0000256" key="3">
    <source>
        <dbReference type="ARBA" id="ARBA00023163"/>
    </source>
</evidence>
<evidence type="ECO:0000313" key="6">
    <source>
        <dbReference type="Proteomes" id="UP000746471"/>
    </source>
</evidence>
<keyword evidence="6" id="KW-1185">Reference proteome</keyword>
<name>A0ABS5PJE2_9FIRM</name>
<sequence>MYLYSITDLAALIGCTTSAIRYFEKENLISVEKDSKGHRVYDIVDVFRLISYEKYRSMGFPMKTVVKQFAGKENSRAMIEEREAHYKNKALEMAAYYQSLADAIESHLSSIRRIDDLFGSCELAMSPEMFVICDEDSGWLSKNRTSQQLLQSWIKAMPKVQLAVLHRSLGMSDFGYLIDDSSRKVLELPVGLMTRLLPSKSCLHTIVAVDKATLRESQTIFEEAIAYAKEKRLTVGDMAWGKILLVEVGEEDELKIFIELWISIKI</sequence>
<accession>A0ABS5PJE2</accession>
<keyword evidence="3" id="KW-0804">Transcription</keyword>
<protein>
    <submittedName>
        <fullName evidence="5">MerR family transcriptional regulator</fullName>
    </submittedName>
</protein>
<organism evidence="5 6">
    <name type="scientific">Fusibacter paucivorans</name>
    <dbReference type="NCBI Taxonomy" id="76009"/>
    <lineage>
        <taxon>Bacteria</taxon>
        <taxon>Bacillati</taxon>
        <taxon>Bacillota</taxon>
        <taxon>Clostridia</taxon>
        <taxon>Eubacteriales</taxon>
        <taxon>Eubacteriales Family XII. Incertae Sedis</taxon>
        <taxon>Fusibacter</taxon>
    </lineage>
</organism>
<dbReference type="SMART" id="SM00422">
    <property type="entry name" value="HTH_MERR"/>
    <property type="match status" value="1"/>
</dbReference>
<dbReference type="InterPro" id="IPR047057">
    <property type="entry name" value="MerR_fam"/>
</dbReference>
<dbReference type="InterPro" id="IPR000551">
    <property type="entry name" value="MerR-type_HTH_dom"/>
</dbReference>
<keyword evidence="1" id="KW-0805">Transcription regulation</keyword>
<keyword evidence="2" id="KW-0238">DNA-binding</keyword>
<dbReference type="InterPro" id="IPR009061">
    <property type="entry name" value="DNA-bd_dom_put_sf"/>
</dbReference>
<evidence type="ECO:0000313" key="5">
    <source>
        <dbReference type="EMBL" id="MBS7525240.1"/>
    </source>
</evidence>
<comment type="caution">
    <text evidence="5">The sequence shown here is derived from an EMBL/GenBank/DDBJ whole genome shotgun (WGS) entry which is preliminary data.</text>
</comment>
<dbReference type="PANTHER" id="PTHR30204">
    <property type="entry name" value="REDOX-CYCLING DRUG-SENSING TRANSCRIPTIONAL ACTIVATOR SOXR"/>
    <property type="match status" value="1"/>
</dbReference>
<dbReference type="CDD" id="cd00592">
    <property type="entry name" value="HTH_MerR-like"/>
    <property type="match status" value="1"/>
</dbReference>
<dbReference type="EMBL" id="JAHBCL010000001">
    <property type="protein sequence ID" value="MBS7525240.1"/>
    <property type="molecule type" value="Genomic_DNA"/>
</dbReference>
<evidence type="ECO:0000259" key="4">
    <source>
        <dbReference type="PROSITE" id="PS50937"/>
    </source>
</evidence>
<gene>
    <name evidence="5" type="ORF">KHM83_00970</name>
</gene>
<reference evidence="5 6" key="1">
    <citation type="submission" date="2021-05" db="EMBL/GenBank/DDBJ databases">
        <title>Fusibacter ferrireducens sp. nov., an anaerobic, sulfur- and Fe-reducing bacterium isolated from the mangrove sediment.</title>
        <authorList>
            <person name="Qiu D."/>
        </authorList>
    </citation>
    <scope>NUCLEOTIDE SEQUENCE [LARGE SCALE GENOMIC DNA]</scope>
    <source>
        <strain evidence="5 6">DSM 12116</strain>
    </source>
</reference>
<dbReference type="SUPFAM" id="SSF46955">
    <property type="entry name" value="Putative DNA-binding domain"/>
    <property type="match status" value="1"/>
</dbReference>
<dbReference type="PROSITE" id="PS50937">
    <property type="entry name" value="HTH_MERR_2"/>
    <property type="match status" value="1"/>
</dbReference>
<dbReference type="PANTHER" id="PTHR30204:SF94">
    <property type="entry name" value="HEAVY METAL-DEPENDENT TRANSCRIPTIONAL REGULATOR HI_0293-RELATED"/>
    <property type="match status" value="1"/>
</dbReference>
<evidence type="ECO:0000256" key="1">
    <source>
        <dbReference type="ARBA" id="ARBA00023015"/>
    </source>
</evidence>
<dbReference type="RefSeq" id="WP_213235023.1">
    <property type="nucleotide sequence ID" value="NZ_JAHBCL010000001.1"/>
</dbReference>